<feature type="domain" description="SGNH hydrolase-type esterase" evidence="1">
    <location>
        <begin position="54"/>
        <end position="233"/>
    </location>
</feature>
<evidence type="ECO:0000259" key="1">
    <source>
        <dbReference type="Pfam" id="PF13472"/>
    </source>
</evidence>
<organism evidence="2 3">
    <name type="scientific">Piscinibacter gummiphilus</name>
    <dbReference type="NCBI Taxonomy" id="946333"/>
    <lineage>
        <taxon>Bacteria</taxon>
        <taxon>Pseudomonadati</taxon>
        <taxon>Pseudomonadota</taxon>
        <taxon>Betaproteobacteria</taxon>
        <taxon>Burkholderiales</taxon>
        <taxon>Sphaerotilaceae</taxon>
        <taxon>Piscinibacter</taxon>
    </lineage>
</organism>
<evidence type="ECO:0000313" key="3">
    <source>
        <dbReference type="Proteomes" id="UP001303946"/>
    </source>
</evidence>
<gene>
    <name evidence="2" type="ORF">RXV79_04530</name>
</gene>
<dbReference type="SUPFAM" id="SSF52266">
    <property type="entry name" value="SGNH hydrolase"/>
    <property type="match status" value="1"/>
</dbReference>
<dbReference type="EMBL" id="CP136336">
    <property type="protein sequence ID" value="WOB09328.1"/>
    <property type="molecule type" value="Genomic_DNA"/>
</dbReference>
<dbReference type="Pfam" id="PF13472">
    <property type="entry name" value="Lipase_GDSL_2"/>
    <property type="match status" value="1"/>
</dbReference>
<reference evidence="2 3" key="1">
    <citation type="submission" date="2023-10" db="EMBL/GenBank/DDBJ databases">
        <title>Bacteria for the degradation of biodegradable plastic PBAT(Polybutylene adipate terephthalate).</title>
        <authorList>
            <person name="Weon H.-Y."/>
            <person name="Yeon J."/>
        </authorList>
    </citation>
    <scope>NUCLEOTIDE SEQUENCE [LARGE SCALE GENOMIC DNA]</scope>
    <source>
        <strain evidence="2 3">SBD 7-3</strain>
    </source>
</reference>
<name>A0ABZ0D2M3_9BURK</name>
<sequence length="273" mass="29771">MNSGLFKAIKLLLVPVLLWQGRQVRRHALRLPEAEGPREGVAGTGRVKLRILIVGDSSAAGVGAKNQIQALAGRLSEALSQRLHGAVVWQLIARSGDSTRSSLAAVRKLSLHPADVMVTALGLNDVIAQVPVATWLAQLDKLDRAAARRAGIKHTVHTGIPPVHAFPMLPNPLRWVLGTDAQAYNQALSAWSDRWSERWWLPVPIEPDIPPPGNDSSVLMAEDGFHPGPAAYAMWAEQLAGLIVHEIVPRLPKTMPTRRSRRLEAQDTQPLDL</sequence>
<dbReference type="PANTHER" id="PTHR30383:SF5">
    <property type="entry name" value="SGNH HYDROLASE-TYPE ESTERASE DOMAIN-CONTAINING PROTEIN"/>
    <property type="match status" value="1"/>
</dbReference>
<dbReference type="InterPro" id="IPR051532">
    <property type="entry name" value="Ester_Hydrolysis_Enzymes"/>
</dbReference>
<dbReference type="GO" id="GO:0016787">
    <property type="term" value="F:hydrolase activity"/>
    <property type="evidence" value="ECO:0007669"/>
    <property type="project" value="UniProtKB-KW"/>
</dbReference>
<evidence type="ECO:0000313" key="2">
    <source>
        <dbReference type="EMBL" id="WOB09328.1"/>
    </source>
</evidence>
<dbReference type="PANTHER" id="PTHR30383">
    <property type="entry name" value="THIOESTERASE 1/PROTEASE 1/LYSOPHOSPHOLIPASE L1"/>
    <property type="match status" value="1"/>
</dbReference>
<dbReference type="Proteomes" id="UP001303946">
    <property type="component" value="Chromosome"/>
</dbReference>
<protein>
    <submittedName>
        <fullName evidence="2">SGNH/GDSL hydrolase family protein</fullName>
    </submittedName>
</protein>
<dbReference type="Gene3D" id="3.40.50.1110">
    <property type="entry name" value="SGNH hydrolase"/>
    <property type="match status" value="1"/>
</dbReference>
<keyword evidence="3" id="KW-1185">Reference proteome</keyword>
<keyword evidence="2" id="KW-0378">Hydrolase</keyword>
<dbReference type="CDD" id="cd01836">
    <property type="entry name" value="FeeA_FeeB_like"/>
    <property type="match status" value="1"/>
</dbReference>
<proteinExistence type="predicted"/>
<dbReference type="RefSeq" id="WP_316702283.1">
    <property type="nucleotide sequence ID" value="NZ_CP136336.1"/>
</dbReference>
<accession>A0ABZ0D2M3</accession>
<dbReference type="InterPro" id="IPR036514">
    <property type="entry name" value="SGNH_hydro_sf"/>
</dbReference>
<dbReference type="InterPro" id="IPR013830">
    <property type="entry name" value="SGNH_hydro"/>
</dbReference>